<dbReference type="Proteomes" id="UP000187203">
    <property type="component" value="Unassembled WGS sequence"/>
</dbReference>
<protein>
    <submittedName>
        <fullName evidence="6">Disease resistance protein</fullName>
    </submittedName>
</protein>
<feature type="domain" description="NB-ARC" evidence="3">
    <location>
        <begin position="1"/>
        <end position="150"/>
    </location>
</feature>
<keyword evidence="2" id="KW-0611">Plant defense</keyword>
<dbReference type="EMBL" id="AWUE01019671">
    <property type="protein sequence ID" value="OMO72272.1"/>
    <property type="molecule type" value="Genomic_DNA"/>
</dbReference>
<name>A0A1R3HPS0_9ROSI</name>
<accession>A0A1R3HPS0</accession>
<dbReference type="FunFam" id="1.10.10.10:FF:000322">
    <property type="entry name" value="Probable disease resistance protein At1g63360"/>
    <property type="match status" value="1"/>
</dbReference>
<dbReference type="InterPro" id="IPR032675">
    <property type="entry name" value="LRR_dom_sf"/>
</dbReference>
<dbReference type="InterPro" id="IPR042197">
    <property type="entry name" value="Apaf_helical"/>
</dbReference>
<keyword evidence="1" id="KW-0677">Repeat</keyword>
<feature type="domain" description="Disease resistance R13L4/SHOC-2-like LRR" evidence="5">
    <location>
        <begin position="367"/>
        <end position="565"/>
    </location>
</feature>
<gene>
    <name evidence="6" type="ORF">COLO4_27718</name>
</gene>
<dbReference type="InterPro" id="IPR027417">
    <property type="entry name" value="P-loop_NTPase"/>
</dbReference>
<evidence type="ECO:0000259" key="4">
    <source>
        <dbReference type="Pfam" id="PF23559"/>
    </source>
</evidence>
<dbReference type="InterPro" id="IPR036388">
    <property type="entry name" value="WH-like_DNA-bd_sf"/>
</dbReference>
<dbReference type="InterPro" id="IPR044974">
    <property type="entry name" value="Disease_R_plants"/>
</dbReference>
<organism evidence="6 7">
    <name type="scientific">Corchorus olitorius</name>
    <dbReference type="NCBI Taxonomy" id="93759"/>
    <lineage>
        <taxon>Eukaryota</taxon>
        <taxon>Viridiplantae</taxon>
        <taxon>Streptophyta</taxon>
        <taxon>Embryophyta</taxon>
        <taxon>Tracheophyta</taxon>
        <taxon>Spermatophyta</taxon>
        <taxon>Magnoliopsida</taxon>
        <taxon>eudicotyledons</taxon>
        <taxon>Gunneridae</taxon>
        <taxon>Pentapetalae</taxon>
        <taxon>rosids</taxon>
        <taxon>malvids</taxon>
        <taxon>Malvales</taxon>
        <taxon>Malvaceae</taxon>
        <taxon>Grewioideae</taxon>
        <taxon>Apeibeae</taxon>
        <taxon>Corchorus</taxon>
    </lineage>
</organism>
<dbReference type="Gene3D" id="3.80.10.10">
    <property type="entry name" value="Ribonuclease Inhibitor"/>
    <property type="match status" value="1"/>
</dbReference>
<evidence type="ECO:0000259" key="3">
    <source>
        <dbReference type="Pfam" id="PF00931"/>
    </source>
</evidence>
<feature type="domain" description="Disease resistance protein winged helix" evidence="4">
    <location>
        <begin position="237"/>
        <end position="308"/>
    </location>
</feature>
<dbReference type="Pfam" id="PF00931">
    <property type="entry name" value="NB-ARC"/>
    <property type="match status" value="1"/>
</dbReference>
<dbReference type="Pfam" id="PF23559">
    <property type="entry name" value="WHD_DRP"/>
    <property type="match status" value="1"/>
</dbReference>
<dbReference type="GO" id="GO:0098542">
    <property type="term" value="P:defense response to other organism"/>
    <property type="evidence" value="ECO:0007669"/>
    <property type="project" value="TreeGrafter"/>
</dbReference>
<reference evidence="7" key="1">
    <citation type="submission" date="2013-09" db="EMBL/GenBank/DDBJ databases">
        <title>Corchorus olitorius genome sequencing.</title>
        <authorList>
            <person name="Alam M."/>
            <person name="Haque M.S."/>
            <person name="Islam M.S."/>
            <person name="Emdad E.M."/>
            <person name="Islam M.M."/>
            <person name="Ahmed B."/>
            <person name="Halim A."/>
            <person name="Hossen Q.M.M."/>
            <person name="Hossain M.Z."/>
            <person name="Ahmed R."/>
            <person name="Khan M.M."/>
            <person name="Islam R."/>
            <person name="Rashid M.M."/>
            <person name="Khan S.A."/>
            <person name="Rahman M.S."/>
            <person name="Alam M."/>
            <person name="Yahiya A.S."/>
            <person name="Khan M.S."/>
            <person name="Azam M.S."/>
            <person name="Haque T."/>
            <person name="Lashkar M.Z.H."/>
            <person name="Akhand A.I."/>
            <person name="Morshed G."/>
            <person name="Roy S."/>
            <person name="Uddin K.S."/>
            <person name="Rabeya T."/>
            <person name="Hossain A.S."/>
            <person name="Chowdhury A."/>
            <person name="Snigdha A.R."/>
            <person name="Mortoza M.S."/>
            <person name="Matin S.A."/>
            <person name="Hoque S.M.E."/>
            <person name="Islam M.K."/>
            <person name="Roy D.K."/>
            <person name="Haider R."/>
            <person name="Moosa M.M."/>
            <person name="Elias S.M."/>
            <person name="Hasan A.M."/>
            <person name="Jahan S."/>
            <person name="Shafiuddin M."/>
            <person name="Mahmood N."/>
            <person name="Shommy N.S."/>
        </authorList>
    </citation>
    <scope>NUCLEOTIDE SEQUENCE [LARGE SCALE GENOMIC DNA]</scope>
    <source>
        <strain evidence="7">cv. O-4</strain>
    </source>
</reference>
<dbReference type="PANTHER" id="PTHR23155:SF1205">
    <property type="entry name" value="DISEASE RESISTANCE PROTEIN RPM1"/>
    <property type="match status" value="1"/>
</dbReference>
<dbReference type="SUPFAM" id="SSF52540">
    <property type="entry name" value="P-loop containing nucleoside triphosphate hydrolases"/>
    <property type="match status" value="1"/>
</dbReference>
<dbReference type="AlphaFoldDB" id="A0A1R3HPS0"/>
<dbReference type="PRINTS" id="PR00364">
    <property type="entry name" value="DISEASERSIST"/>
</dbReference>
<dbReference type="InterPro" id="IPR058922">
    <property type="entry name" value="WHD_DRP"/>
</dbReference>
<sequence>MGGSGKTLLVKKVFEGLKSSFDCSAWIPLSQSNKKDELLLTMMKRFFDSTREQIPQEFFTVSLVQLMDKLRGYLQDKRYLIVFDDLWSKDVWESIKYALPNKKHGRIIITTQRGDIAQFCSHNSSVSIFNLQPLSSDNAQELFYKRVFPLTNECPAGLVEWSRKLLNQCEGLPLGVVAIGNILSNTDKTADSWRKLHDSLGSELGTEGSLSSTLDVLSVSYNDLPYYLKYCLLYFSIFPEDYKIKRRKLIRLWVSEGLIKEVIGKSLEEVAEDHLTELIQRKLVLVNETDFDGRAKSCRLHHLLHKIILSKSHEENFCRVSKGPMMSLNERVRRLSMNKTCFNMFQKKFPRARSLFMFGMEMLTHSKLSFIKAASGDEGNMIQALGNMTQLRKLGITDLKEKDGKLLCLSIGNMNNLQSLDVSSINEDEFLDLNSMLNPPKLLQRLCFRGRLQEIPVWISSLHDLVRVRLKWSRLETSPIDALEDLPNLLELQLLDAYDGKDLVFRPGKFKTLEVLELASLNDLEVVKIEKGALSSLVKLVTKQCQRLKMFPRGIEKLSHLREFHLYDMPEKLVNGLQKNGGKFRHLVRHIPIISSYSLESSGYWKVKDLS</sequence>
<dbReference type="PANTHER" id="PTHR23155">
    <property type="entry name" value="DISEASE RESISTANCE PROTEIN RP"/>
    <property type="match status" value="1"/>
</dbReference>
<dbReference type="InterPro" id="IPR055414">
    <property type="entry name" value="LRR_R13L4/SHOC2-like"/>
</dbReference>
<dbReference type="STRING" id="93759.A0A1R3HPS0"/>
<evidence type="ECO:0000256" key="2">
    <source>
        <dbReference type="ARBA" id="ARBA00022821"/>
    </source>
</evidence>
<comment type="caution">
    <text evidence="6">The sequence shown here is derived from an EMBL/GenBank/DDBJ whole genome shotgun (WGS) entry which is preliminary data.</text>
</comment>
<proteinExistence type="predicted"/>
<dbReference type="Gene3D" id="1.10.8.430">
    <property type="entry name" value="Helical domain of apoptotic protease-activating factors"/>
    <property type="match status" value="1"/>
</dbReference>
<evidence type="ECO:0000313" key="6">
    <source>
        <dbReference type="EMBL" id="OMO72272.1"/>
    </source>
</evidence>
<evidence type="ECO:0000259" key="5">
    <source>
        <dbReference type="Pfam" id="PF23598"/>
    </source>
</evidence>
<dbReference type="Gene3D" id="3.40.50.300">
    <property type="entry name" value="P-loop containing nucleotide triphosphate hydrolases"/>
    <property type="match status" value="1"/>
</dbReference>
<dbReference type="Gene3D" id="1.10.10.10">
    <property type="entry name" value="Winged helix-like DNA-binding domain superfamily/Winged helix DNA-binding domain"/>
    <property type="match status" value="1"/>
</dbReference>
<dbReference type="OrthoDB" id="690341at2759"/>
<dbReference type="Pfam" id="PF23598">
    <property type="entry name" value="LRR_14"/>
    <property type="match status" value="1"/>
</dbReference>
<dbReference type="GO" id="GO:0043531">
    <property type="term" value="F:ADP binding"/>
    <property type="evidence" value="ECO:0007669"/>
    <property type="project" value="InterPro"/>
</dbReference>
<dbReference type="SUPFAM" id="SSF52058">
    <property type="entry name" value="L domain-like"/>
    <property type="match status" value="1"/>
</dbReference>
<evidence type="ECO:0000313" key="7">
    <source>
        <dbReference type="Proteomes" id="UP000187203"/>
    </source>
</evidence>
<evidence type="ECO:0000256" key="1">
    <source>
        <dbReference type="ARBA" id="ARBA00022737"/>
    </source>
</evidence>
<dbReference type="InterPro" id="IPR002182">
    <property type="entry name" value="NB-ARC"/>
</dbReference>
<keyword evidence="7" id="KW-1185">Reference proteome</keyword>